<keyword evidence="2" id="KW-1185">Reference proteome</keyword>
<evidence type="ECO:0000313" key="1">
    <source>
        <dbReference type="EMBL" id="KAI0089516.1"/>
    </source>
</evidence>
<reference evidence="1" key="1">
    <citation type="journal article" date="2021" name="Environ. Microbiol.">
        <title>Gene family expansions and transcriptome signatures uncover fungal adaptations to wood decay.</title>
        <authorList>
            <person name="Hage H."/>
            <person name="Miyauchi S."/>
            <person name="Viragh M."/>
            <person name="Drula E."/>
            <person name="Min B."/>
            <person name="Chaduli D."/>
            <person name="Navarro D."/>
            <person name="Favel A."/>
            <person name="Norest M."/>
            <person name="Lesage-Meessen L."/>
            <person name="Balint B."/>
            <person name="Merenyi Z."/>
            <person name="de Eugenio L."/>
            <person name="Morin E."/>
            <person name="Martinez A.T."/>
            <person name="Baldrian P."/>
            <person name="Stursova M."/>
            <person name="Martinez M.J."/>
            <person name="Novotny C."/>
            <person name="Magnuson J.K."/>
            <person name="Spatafora J.W."/>
            <person name="Maurice S."/>
            <person name="Pangilinan J."/>
            <person name="Andreopoulos W."/>
            <person name="LaButti K."/>
            <person name="Hundley H."/>
            <person name="Na H."/>
            <person name="Kuo A."/>
            <person name="Barry K."/>
            <person name="Lipzen A."/>
            <person name="Henrissat B."/>
            <person name="Riley R."/>
            <person name="Ahrendt S."/>
            <person name="Nagy L.G."/>
            <person name="Grigoriev I.V."/>
            <person name="Martin F."/>
            <person name="Rosso M.N."/>
        </authorList>
    </citation>
    <scope>NUCLEOTIDE SEQUENCE</scope>
    <source>
        <strain evidence="1">CBS 384.51</strain>
    </source>
</reference>
<dbReference type="Proteomes" id="UP001055072">
    <property type="component" value="Unassembled WGS sequence"/>
</dbReference>
<keyword evidence="1" id="KW-0378">Hydrolase</keyword>
<comment type="caution">
    <text evidence="1">The sequence shown here is derived from an EMBL/GenBank/DDBJ whole genome shotgun (WGS) entry which is preliminary data.</text>
</comment>
<accession>A0ACB8U5P3</accession>
<sequence>MASKEKLLSLQGGLTLAYEEVGDPTATNIFMFFHGIFSVGIASELPSALEQRRFHFIAPTLPGWGNSSPVPPNTSYHEYLYQCITALLQHTHPDMAGLRLYLGGGSFGTAPAQMLYGAPYDKFPYGKCIVAMLLLAPFSPFHCHKEYAKRMSWISWIGVGPPSRFIPFHILPRLGVLGMKSKIKTPEAAKAFINDFVFKNMKPQEMEAFKAWKERKKLRDGEELDFMADGVYRSMQKTSEGFITVADVLHSSWGGYDPGKLDAEHAKPVLLVLTKEDRETRWMGEWLAGKIGASSIRYEGGGHVGSLFVMDSIWEDFMARYHN</sequence>
<organism evidence="1 2">
    <name type="scientific">Irpex rosettiformis</name>
    <dbReference type="NCBI Taxonomy" id="378272"/>
    <lineage>
        <taxon>Eukaryota</taxon>
        <taxon>Fungi</taxon>
        <taxon>Dikarya</taxon>
        <taxon>Basidiomycota</taxon>
        <taxon>Agaricomycotina</taxon>
        <taxon>Agaricomycetes</taxon>
        <taxon>Polyporales</taxon>
        <taxon>Irpicaceae</taxon>
        <taxon>Irpex</taxon>
    </lineage>
</organism>
<protein>
    <submittedName>
        <fullName evidence="1">Alpha/Beta hydrolase protein</fullName>
    </submittedName>
</protein>
<evidence type="ECO:0000313" key="2">
    <source>
        <dbReference type="Proteomes" id="UP001055072"/>
    </source>
</evidence>
<proteinExistence type="predicted"/>
<dbReference type="EMBL" id="MU274910">
    <property type="protein sequence ID" value="KAI0089516.1"/>
    <property type="molecule type" value="Genomic_DNA"/>
</dbReference>
<name>A0ACB8U5P3_9APHY</name>
<gene>
    <name evidence="1" type="ORF">BDY19DRAFT_984978</name>
</gene>